<organism evidence="1 2">
    <name type="scientific">Rhizobium chutanense</name>
    <dbReference type="NCBI Taxonomy" id="2035448"/>
    <lineage>
        <taxon>Bacteria</taxon>
        <taxon>Pseudomonadati</taxon>
        <taxon>Pseudomonadota</taxon>
        <taxon>Alphaproteobacteria</taxon>
        <taxon>Hyphomicrobiales</taxon>
        <taxon>Rhizobiaceae</taxon>
        <taxon>Rhizobium/Agrobacterium group</taxon>
        <taxon>Rhizobium</taxon>
    </lineage>
</organism>
<evidence type="ECO:0000313" key="1">
    <source>
        <dbReference type="EMBL" id="RUM06748.1"/>
    </source>
</evidence>
<proteinExistence type="predicted"/>
<dbReference type="Gene3D" id="3.90.1570.30">
    <property type="match status" value="1"/>
</dbReference>
<dbReference type="Proteomes" id="UP000278081">
    <property type="component" value="Unassembled WGS sequence"/>
</dbReference>
<sequence length="348" mass="38756">MSIFPPHDIETMNEDDVAGELIRPLCRALGYSQGNPDANLRSQVSLQYDKAFLGHKDGKKDPVLRGRPDFVCEVVSYTRWVVEAKKPSVILSLDDSFQAHTYSTHPEIAAEFYLLSNGRKFKLYRIANPEKPLMEWQKDETDDLLPVLQNILGPEAMKKRANVKIDLGKPLARGIGSKTEIVGGHVVYVKTSGSVPTPRGIDGLRNAVRGNAVYREESGLITAAVDVQSAFAEMDVFQDALGFNPLIFRTADEYLSTDVDNPTLLQAIINVDFQRGSRFPETPISPGGVIPVDVHAECYTEAVGFIEGNTFKGTFTIDYLYILDIPKIARVPNRMEMRTEGIFEVNFK</sequence>
<keyword evidence="1" id="KW-0540">Nuclease</keyword>
<dbReference type="OrthoDB" id="7068459at2"/>
<gene>
    <name evidence="1" type="ORF">EFR84_11125</name>
</gene>
<keyword evidence="1" id="KW-0255">Endonuclease</keyword>
<dbReference type="RefSeq" id="WP_126908930.1">
    <property type="nucleotide sequence ID" value="NZ_ML133755.1"/>
</dbReference>
<dbReference type="GO" id="GO:0004519">
    <property type="term" value="F:endonuclease activity"/>
    <property type="evidence" value="ECO:0007669"/>
    <property type="project" value="UniProtKB-KW"/>
</dbReference>
<name>A0A432P3L2_9HYPH</name>
<reference evidence="1 2" key="1">
    <citation type="submission" date="2018-11" db="EMBL/GenBank/DDBJ databases">
        <title>Rhizobium chutanense sp. nov., isolated from root nodules of Phaseolus vulgaris in China.</title>
        <authorList>
            <person name="Huo Y."/>
        </authorList>
    </citation>
    <scope>NUCLEOTIDE SEQUENCE [LARGE SCALE GENOMIC DNA]</scope>
    <source>
        <strain evidence="1 2">C16</strain>
    </source>
</reference>
<evidence type="ECO:0000313" key="2">
    <source>
        <dbReference type="Proteomes" id="UP000278081"/>
    </source>
</evidence>
<dbReference type="AlphaFoldDB" id="A0A432P3L2"/>
<comment type="caution">
    <text evidence="1">The sequence shown here is derived from an EMBL/GenBank/DDBJ whole genome shotgun (WGS) entry which is preliminary data.</text>
</comment>
<dbReference type="EMBL" id="RJTJ01000008">
    <property type="protein sequence ID" value="RUM06748.1"/>
    <property type="molecule type" value="Genomic_DNA"/>
</dbReference>
<protein>
    <submittedName>
        <fullName evidence="1">Type I restriction endonuclease subunit R</fullName>
    </submittedName>
</protein>
<keyword evidence="1" id="KW-0378">Hydrolase</keyword>
<accession>A0A432P3L2</accession>